<dbReference type="AlphaFoldDB" id="A0AAV3XTQ2"/>
<keyword evidence="2" id="KW-1185">Reference proteome</keyword>
<evidence type="ECO:0000313" key="2">
    <source>
        <dbReference type="Proteomes" id="UP000735302"/>
    </source>
</evidence>
<name>A0AAV3XTQ2_9GAST</name>
<sequence length="205" mass="23342">MLDLKPLQRRVQIRCTPRIRGNNNKRLKVEKGVAEELKNSKETMEACLIKHSYTAIKLRHFHLKSTKALDVCPSCCPANIKATIKLRLDFLQHIWCNRVYSFSDTFLQFIRGLRQGRNVNFIFHVSLSKKPQTIRSGDLGGHLQNTWSFCPSWPNHRLGGFVLRNVRTLRDQCGGASSCCKCSHYLQQLVLAATSSVTSPGRFGQ</sequence>
<gene>
    <name evidence="1" type="ORF">PoB_000027300</name>
</gene>
<evidence type="ECO:0000313" key="1">
    <source>
        <dbReference type="EMBL" id="GFN73767.1"/>
    </source>
</evidence>
<accession>A0AAV3XTQ2</accession>
<organism evidence="1 2">
    <name type="scientific">Plakobranchus ocellatus</name>
    <dbReference type="NCBI Taxonomy" id="259542"/>
    <lineage>
        <taxon>Eukaryota</taxon>
        <taxon>Metazoa</taxon>
        <taxon>Spiralia</taxon>
        <taxon>Lophotrochozoa</taxon>
        <taxon>Mollusca</taxon>
        <taxon>Gastropoda</taxon>
        <taxon>Heterobranchia</taxon>
        <taxon>Euthyneura</taxon>
        <taxon>Panpulmonata</taxon>
        <taxon>Sacoglossa</taxon>
        <taxon>Placobranchoidea</taxon>
        <taxon>Plakobranchidae</taxon>
        <taxon>Plakobranchus</taxon>
    </lineage>
</organism>
<dbReference type="Proteomes" id="UP000735302">
    <property type="component" value="Unassembled WGS sequence"/>
</dbReference>
<proteinExistence type="predicted"/>
<comment type="caution">
    <text evidence="1">The sequence shown here is derived from an EMBL/GenBank/DDBJ whole genome shotgun (WGS) entry which is preliminary data.</text>
</comment>
<dbReference type="EMBL" id="BLXT01000029">
    <property type="protein sequence ID" value="GFN73767.1"/>
    <property type="molecule type" value="Genomic_DNA"/>
</dbReference>
<protein>
    <submittedName>
        <fullName evidence="1">Uncharacterized protein</fullName>
    </submittedName>
</protein>
<reference evidence="1 2" key="1">
    <citation type="journal article" date="2021" name="Elife">
        <title>Chloroplast acquisition without the gene transfer in kleptoplastic sea slugs, Plakobranchus ocellatus.</title>
        <authorList>
            <person name="Maeda T."/>
            <person name="Takahashi S."/>
            <person name="Yoshida T."/>
            <person name="Shimamura S."/>
            <person name="Takaki Y."/>
            <person name="Nagai Y."/>
            <person name="Toyoda A."/>
            <person name="Suzuki Y."/>
            <person name="Arimoto A."/>
            <person name="Ishii H."/>
            <person name="Satoh N."/>
            <person name="Nishiyama T."/>
            <person name="Hasebe M."/>
            <person name="Maruyama T."/>
            <person name="Minagawa J."/>
            <person name="Obokata J."/>
            <person name="Shigenobu S."/>
        </authorList>
    </citation>
    <scope>NUCLEOTIDE SEQUENCE [LARGE SCALE GENOMIC DNA]</scope>
</reference>